<reference evidence="1 2" key="1">
    <citation type="submission" date="2024-04" db="EMBL/GenBank/DDBJ databases">
        <title>Role of Flies in the Dissemination of Carbapenem-Resistant Enterobacteriaceae (CRE): An Epidemiological and Genomic Study in China.</title>
        <authorList>
            <person name="Kaichao C."/>
            <person name="Zhang R."/>
            <person name="Chen S."/>
        </authorList>
    </citation>
    <scope>NUCLEOTIDE SEQUENCE [LARGE SCALE GENOMIC DNA]</scope>
    <source>
        <strain evidence="2">fly-1011</strain>
    </source>
</reference>
<name>A0ABV1LF09_9GAMM</name>
<dbReference type="RefSeq" id="WP_349420297.1">
    <property type="nucleotide sequence ID" value="NZ_JBEEWF010000015.1"/>
</dbReference>
<accession>A0ABV1LF09</accession>
<protein>
    <recommendedName>
        <fullName evidence="3">Phage protein</fullName>
    </recommendedName>
</protein>
<dbReference type="EMBL" id="JBEEWF010000015">
    <property type="protein sequence ID" value="MEQ5349977.1"/>
    <property type="molecule type" value="Genomic_DNA"/>
</dbReference>
<evidence type="ECO:0000313" key="2">
    <source>
        <dbReference type="Proteomes" id="UP001436462"/>
    </source>
</evidence>
<gene>
    <name evidence="1" type="ORF">ABN253_17565</name>
</gene>
<evidence type="ECO:0000313" key="1">
    <source>
        <dbReference type="EMBL" id="MEQ5349977.1"/>
    </source>
</evidence>
<organism evidence="1 2">
    <name type="scientific">Proteus genomosp. 6</name>
    <dbReference type="NCBI Taxonomy" id="1311820"/>
    <lineage>
        <taxon>Bacteria</taxon>
        <taxon>Pseudomonadati</taxon>
        <taxon>Pseudomonadota</taxon>
        <taxon>Gammaproteobacteria</taxon>
        <taxon>Enterobacterales</taxon>
        <taxon>Morganellaceae</taxon>
        <taxon>Proteus</taxon>
    </lineage>
</organism>
<proteinExistence type="predicted"/>
<comment type="caution">
    <text evidence="1">The sequence shown here is derived from an EMBL/GenBank/DDBJ whole genome shotgun (WGS) entry which is preliminary data.</text>
</comment>
<keyword evidence="2" id="KW-1185">Reference proteome</keyword>
<sequence length="62" mass="7081">MSKKFAVTDKVRIIQDKLGSNLVGYECEITSIDNNYELNIEVKFNDGTETFFSENELELISS</sequence>
<evidence type="ECO:0008006" key="3">
    <source>
        <dbReference type="Google" id="ProtNLM"/>
    </source>
</evidence>
<dbReference type="Proteomes" id="UP001436462">
    <property type="component" value="Unassembled WGS sequence"/>
</dbReference>